<dbReference type="Gene3D" id="1.10.3210.10">
    <property type="entry name" value="Hypothetical protein af1432"/>
    <property type="match status" value="1"/>
</dbReference>
<dbReference type="EMBL" id="JAAXPE010000001">
    <property type="protein sequence ID" value="NKY84041.1"/>
    <property type="molecule type" value="Genomic_DNA"/>
</dbReference>
<evidence type="ECO:0000313" key="1">
    <source>
        <dbReference type="EMBL" id="NKY84041.1"/>
    </source>
</evidence>
<accession>A0A7X6LT07</accession>
<dbReference type="PANTHER" id="PTHR35569">
    <property type="entry name" value="CYANAMIDE HYDRATASE DDI2-RELATED"/>
    <property type="match status" value="1"/>
</dbReference>
<comment type="caution">
    <text evidence="1">The sequence shown here is derived from an EMBL/GenBank/DDBJ whole genome shotgun (WGS) entry which is preliminary data.</text>
</comment>
<reference evidence="1 2" key="1">
    <citation type="submission" date="2020-04" db="EMBL/GenBank/DDBJ databases">
        <title>MicrobeNet Type strains.</title>
        <authorList>
            <person name="Nicholson A.C."/>
        </authorList>
    </citation>
    <scope>NUCLEOTIDE SEQUENCE [LARGE SCALE GENOMIC DNA]</scope>
    <source>
        <strain evidence="1 2">DSM 44445</strain>
    </source>
</reference>
<protein>
    <submittedName>
        <fullName evidence="1">Cyanamide hydratase</fullName>
    </submittedName>
</protein>
<sequence>MPSVVRAALGGAHNRPGITVAAAPPDSRLARQATDLAEEIYGEQLLAHCVRCWYFGDVFAQLGNLRYDPELFYIACLLHDAGLTDRFRPPAEAACFAVHGGAAARDTLTGWGAEQRFADTVADAIAVHMDVRVPVDSGVEAHLLHAGAHLDVAGVRCGDVPREVLAEILRRCPRADFATVFLSAMRREARERPDSRAAVMWKQGMALPVKTNPLNRILTE</sequence>
<evidence type="ECO:0000313" key="2">
    <source>
        <dbReference type="Proteomes" id="UP000523447"/>
    </source>
</evidence>
<dbReference type="Proteomes" id="UP000523447">
    <property type="component" value="Unassembled WGS sequence"/>
</dbReference>
<organism evidence="1 2">
    <name type="scientific">Nocardia veterana</name>
    <dbReference type="NCBI Taxonomy" id="132249"/>
    <lineage>
        <taxon>Bacteria</taxon>
        <taxon>Bacillati</taxon>
        <taxon>Actinomycetota</taxon>
        <taxon>Actinomycetes</taxon>
        <taxon>Mycobacteriales</taxon>
        <taxon>Nocardiaceae</taxon>
        <taxon>Nocardia</taxon>
    </lineage>
</organism>
<gene>
    <name evidence="1" type="ORF">HGA07_00160</name>
</gene>
<dbReference type="SUPFAM" id="SSF109604">
    <property type="entry name" value="HD-domain/PDEase-like"/>
    <property type="match status" value="1"/>
</dbReference>
<name>A0A7X6LT07_9NOCA</name>
<dbReference type="AlphaFoldDB" id="A0A7X6LT07"/>
<keyword evidence="2" id="KW-1185">Reference proteome</keyword>
<proteinExistence type="predicted"/>
<dbReference type="PANTHER" id="PTHR35569:SF1">
    <property type="entry name" value="CYANAMIDE HYDRATASE DDI2-RELATED"/>
    <property type="match status" value="1"/>
</dbReference>